<feature type="transmembrane region" description="Helical" evidence="1">
    <location>
        <begin position="91"/>
        <end position="110"/>
    </location>
</feature>
<name>A0A6N9TQ52_9ALTE</name>
<accession>A0A6N9TQ52</accession>
<proteinExistence type="predicted"/>
<keyword evidence="3" id="KW-1185">Reference proteome</keyword>
<sequence length="193" mass="21840">MNKENKFRSEHQRNDFSDELERKFADCMPVNIYELAKGQHRSQSDGEMPETPSGVIGVQSQLETEKLWQNRLHMLLNAERTLNSITRYRKLTAILVTASMAILLFSLFVAPSLPPSVFYGIILICLCGVATYPAWCVATKSAQEQRDSISRMFYKSNHEVELSNGEVTLINRANYASVTKIHIADRNIGQLAT</sequence>
<evidence type="ECO:0000256" key="1">
    <source>
        <dbReference type="SAM" id="Phobius"/>
    </source>
</evidence>
<comment type="caution">
    <text evidence="2">The sequence shown here is derived from an EMBL/GenBank/DDBJ whole genome shotgun (WGS) entry which is preliminary data.</text>
</comment>
<gene>
    <name evidence="2" type="ORF">GTQ48_14745</name>
</gene>
<organism evidence="2 3">
    <name type="scientific">Alteromonas genovensis</name>
    <dbReference type="NCBI Taxonomy" id="471225"/>
    <lineage>
        <taxon>Bacteria</taxon>
        <taxon>Pseudomonadati</taxon>
        <taxon>Pseudomonadota</taxon>
        <taxon>Gammaproteobacteria</taxon>
        <taxon>Alteromonadales</taxon>
        <taxon>Alteromonadaceae</taxon>
        <taxon>Alteromonas/Salinimonas group</taxon>
        <taxon>Alteromonas</taxon>
    </lineage>
</organism>
<protein>
    <submittedName>
        <fullName evidence="2">Uncharacterized protein</fullName>
    </submittedName>
</protein>
<dbReference type="EMBL" id="JAAAWO010000012">
    <property type="protein sequence ID" value="NDW16768.1"/>
    <property type="molecule type" value="Genomic_DNA"/>
</dbReference>
<feature type="transmembrane region" description="Helical" evidence="1">
    <location>
        <begin position="116"/>
        <end position="138"/>
    </location>
</feature>
<dbReference type="RefSeq" id="WP_163107352.1">
    <property type="nucleotide sequence ID" value="NZ_JAAAWO010000012.1"/>
</dbReference>
<keyword evidence="1" id="KW-0472">Membrane</keyword>
<keyword evidence="1" id="KW-0812">Transmembrane</keyword>
<reference evidence="2 3" key="1">
    <citation type="submission" date="2020-01" db="EMBL/GenBank/DDBJ databases">
        <title>Genomes of bacteria type strains.</title>
        <authorList>
            <person name="Chen J."/>
            <person name="Zhu S."/>
            <person name="Yang J."/>
        </authorList>
    </citation>
    <scope>NUCLEOTIDE SEQUENCE [LARGE SCALE GENOMIC DNA]</scope>
    <source>
        <strain evidence="2 3">LMG 24078</strain>
    </source>
</reference>
<dbReference type="Proteomes" id="UP000471381">
    <property type="component" value="Unassembled WGS sequence"/>
</dbReference>
<evidence type="ECO:0000313" key="3">
    <source>
        <dbReference type="Proteomes" id="UP000471381"/>
    </source>
</evidence>
<evidence type="ECO:0000313" key="2">
    <source>
        <dbReference type="EMBL" id="NDW16768.1"/>
    </source>
</evidence>
<dbReference type="AlphaFoldDB" id="A0A6N9TQ52"/>
<keyword evidence="1" id="KW-1133">Transmembrane helix</keyword>